<organism evidence="1 2">
    <name type="scientific">Paenibacillus nanensis</name>
    <dbReference type="NCBI Taxonomy" id="393251"/>
    <lineage>
        <taxon>Bacteria</taxon>
        <taxon>Bacillati</taxon>
        <taxon>Bacillota</taxon>
        <taxon>Bacilli</taxon>
        <taxon>Bacillales</taxon>
        <taxon>Paenibacillaceae</taxon>
        <taxon>Paenibacillus</taxon>
    </lineage>
</organism>
<gene>
    <name evidence="1" type="ORF">D3P08_02770</name>
</gene>
<dbReference type="Proteomes" id="UP000266482">
    <property type="component" value="Unassembled WGS sequence"/>
</dbReference>
<sequence length="64" mass="7205">MLVKLHPVSSFTTNIANMERYDRTYGHLYNATGYTDRMTGDELGVFYLKKKGPFWVVSSVGSGP</sequence>
<dbReference type="EMBL" id="QXQA01000001">
    <property type="protein sequence ID" value="RIX60498.1"/>
    <property type="molecule type" value="Genomic_DNA"/>
</dbReference>
<comment type="caution">
    <text evidence="1">The sequence shown here is derived from an EMBL/GenBank/DDBJ whole genome shotgun (WGS) entry which is preliminary data.</text>
</comment>
<dbReference type="AlphaFoldDB" id="A0A3A1VHT8"/>
<evidence type="ECO:0000313" key="2">
    <source>
        <dbReference type="Proteomes" id="UP000266482"/>
    </source>
</evidence>
<protein>
    <submittedName>
        <fullName evidence="1">Uncharacterized protein</fullName>
    </submittedName>
</protein>
<accession>A0A3A1VHT8</accession>
<keyword evidence="2" id="KW-1185">Reference proteome</keyword>
<evidence type="ECO:0000313" key="1">
    <source>
        <dbReference type="EMBL" id="RIX60498.1"/>
    </source>
</evidence>
<reference evidence="1 2" key="1">
    <citation type="submission" date="2018-09" db="EMBL/GenBank/DDBJ databases">
        <title>Paenibacillus aracenensis nov. sp. isolated from a cave in southern Spain.</title>
        <authorList>
            <person name="Jurado V."/>
            <person name="Gutierrez-Patricio S."/>
            <person name="Gonzalez-Pimentel J.L."/>
            <person name="Miller A.Z."/>
            <person name="Laiz L."/>
            <person name="Saiz-Jimenez C."/>
        </authorList>
    </citation>
    <scope>NUCLEOTIDE SEQUENCE [LARGE SCALE GENOMIC DNA]</scope>
    <source>
        <strain evidence="1 2">DSM 22867</strain>
    </source>
</reference>
<proteinExistence type="predicted"/>
<name>A0A3A1VHT8_9BACL</name>